<evidence type="ECO:0000256" key="1">
    <source>
        <dbReference type="ARBA" id="ARBA00002843"/>
    </source>
</evidence>
<evidence type="ECO:0000256" key="2">
    <source>
        <dbReference type="ARBA" id="ARBA00003121"/>
    </source>
</evidence>
<dbReference type="GO" id="GO:0019877">
    <property type="term" value="P:diaminopimelate biosynthetic process"/>
    <property type="evidence" value="ECO:0007669"/>
    <property type="project" value="UniProtKB-KW"/>
</dbReference>
<feature type="domain" description="Aspartokinase ACT" evidence="17">
    <location>
        <begin position="374"/>
        <end position="434"/>
    </location>
</feature>
<comment type="function">
    <text evidence="2">Catalyzes the phosphorylation of the beta-carboxyl group of aspartic acid with ATP to yield 4-phospho-L-aspartate, which is involved in the branched biosynthetic pathway leading to the biosynthesis of amino acids threonine, isoleucine and methionine.</text>
</comment>
<comment type="similarity">
    <text evidence="4 14">Belongs to the aspartokinase family.</text>
</comment>
<dbReference type="GO" id="GO:0009089">
    <property type="term" value="P:lysine biosynthetic process via diaminopimelate"/>
    <property type="evidence" value="ECO:0007669"/>
    <property type="project" value="UniProtKB-UniPathway"/>
</dbReference>
<evidence type="ECO:0000256" key="6">
    <source>
        <dbReference type="ARBA" id="ARBA00016273"/>
    </source>
</evidence>
<dbReference type="InterPro" id="IPR054352">
    <property type="entry name" value="ACT_Aspartokinase"/>
</dbReference>
<accession>A0A6N7X9V7</accession>
<feature type="binding site" evidence="13">
    <location>
        <position position="114"/>
    </location>
    <ligand>
        <name>substrate</name>
    </ligand>
</feature>
<evidence type="ECO:0000313" key="19">
    <source>
        <dbReference type="Proteomes" id="UP000469325"/>
    </source>
</evidence>
<evidence type="ECO:0000256" key="15">
    <source>
        <dbReference type="RuleBase" id="RU004249"/>
    </source>
</evidence>
<comment type="catalytic activity">
    <reaction evidence="12 14">
        <text>L-aspartate + ATP = 4-phospho-L-aspartate + ADP</text>
        <dbReference type="Rhea" id="RHEA:23776"/>
        <dbReference type="ChEBI" id="CHEBI:29991"/>
        <dbReference type="ChEBI" id="CHEBI:30616"/>
        <dbReference type="ChEBI" id="CHEBI:57535"/>
        <dbReference type="ChEBI" id="CHEBI:456216"/>
        <dbReference type="EC" id="2.7.2.4"/>
    </reaction>
</comment>
<feature type="binding site" evidence="13">
    <location>
        <begin position="205"/>
        <end position="206"/>
    </location>
    <ligand>
        <name>ATP</name>
        <dbReference type="ChEBI" id="CHEBI:30616"/>
    </ligand>
</feature>
<dbReference type="InterPro" id="IPR036393">
    <property type="entry name" value="AceGlu_kinase-like_sf"/>
</dbReference>
<dbReference type="UniPathway" id="UPA00050">
    <property type="reaction ID" value="UER00461"/>
</dbReference>
<evidence type="ECO:0000256" key="3">
    <source>
        <dbReference type="ARBA" id="ARBA00004766"/>
    </source>
</evidence>
<evidence type="ECO:0000256" key="10">
    <source>
        <dbReference type="ARBA" id="ARBA00022840"/>
    </source>
</evidence>
<feature type="binding site" evidence="13">
    <location>
        <begin position="6"/>
        <end position="9"/>
    </location>
    <ligand>
        <name>ATP</name>
        <dbReference type="ChEBI" id="CHEBI:30616"/>
    </ligand>
</feature>
<dbReference type="CDD" id="cd04916">
    <property type="entry name" value="ACT_AKiii-YclM-BS_2"/>
    <property type="match status" value="1"/>
</dbReference>
<dbReference type="GO" id="GO:0005829">
    <property type="term" value="C:cytosol"/>
    <property type="evidence" value="ECO:0007669"/>
    <property type="project" value="TreeGrafter"/>
</dbReference>
<evidence type="ECO:0000256" key="14">
    <source>
        <dbReference type="RuleBase" id="RU003448"/>
    </source>
</evidence>
<keyword evidence="11" id="KW-0220">Diaminopimelate biosynthesis</keyword>
<evidence type="ECO:0000256" key="5">
    <source>
        <dbReference type="ARBA" id="ARBA00013059"/>
    </source>
</evidence>
<comment type="pathway">
    <text evidence="15">Amino-acid biosynthesis; L-threonine biosynthesis; L-threonine from L-aspartate: step 1/5.</text>
</comment>
<dbReference type="Gene3D" id="3.40.1160.10">
    <property type="entry name" value="Acetylglutamate kinase-like"/>
    <property type="match status" value="1"/>
</dbReference>
<evidence type="ECO:0000256" key="12">
    <source>
        <dbReference type="ARBA" id="ARBA00047872"/>
    </source>
</evidence>
<dbReference type="GO" id="GO:0005524">
    <property type="term" value="F:ATP binding"/>
    <property type="evidence" value="ECO:0007669"/>
    <property type="project" value="UniProtKB-KW"/>
</dbReference>
<dbReference type="GO" id="GO:0009090">
    <property type="term" value="P:homoserine biosynthetic process"/>
    <property type="evidence" value="ECO:0007669"/>
    <property type="project" value="TreeGrafter"/>
</dbReference>
<feature type="binding site" evidence="13">
    <location>
        <position position="50"/>
    </location>
    <ligand>
        <name>substrate</name>
    </ligand>
</feature>
<evidence type="ECO:0000256" key="8">
    <source>
        <dbReference type="ARBA" id="ARBA00022741"/>
    </source>
</evidence>
<evidence type="ECO:0000313" key="18">
    <source>
        <dbReference type="EMBL" id="MST72187.1"/>
    </source>
</evidence>
<protein>
    <recommendedName>
        <fullName evidence="6 14">Aspartokinase</fullName>
        <ecNumber evidence="5 14">2.7.2.4</ecNumber>
    </recommendedName>
</protein>
<dbReference type="InterPro" id="IPR001048">
    <property type="entry name" value="Asp/Glu/Uridylate_kinase"/>
</dbReference>
<dbReference type="PROSITE" id="PS00324">
    <property type="entry name" value="ASPARTOKINASE"/>
    <property type="match status" value="1"/>
</dbReference>
<keyword evidence="8 13" id="KW-0547">Nucleotide-binding</keyword>
<dbReference type="InterPro" id="IPR005260">
    <property type="entry name" value="Asp_kin_monofn"/>
</dbReference>
<dbReference type="PANTHER" id="PTHR21499">
    <property type="entry name" value="ASPARTATE KINASE"/>
    <property type="match status" value="1"/>
</dbReference>
<dbReference type="SUPFAM" id="SSF53633">
    <property type="entry name" value="Carbamate kinase-like"/>
    <property type="match status" value="1"/>
</dbReference>
<dbReference type="PIRSF" id="PIRSF000726">
    <property type="entry name" value="Asp_kin"/>
    <property type="match status" value="1"/>
</dbReference>
<dbReference type="UniPathway" id="UPA00051">
    <property type="reaction ID" value="UER00462"/>
</dbReference>
<evidence type="ECO:0000256" key="9">
    <source>
        <dbReference type="ARBA" id="ARBA00022777"/>
    </source>
</evidence>
<dbReference type="Pfam" id="PF22468">
    <property type="entry name" value="ACT_9"/>
    <property type="match status" value="1"/>
</dbReference>
<reference evidence="18 19" key="1">
    <citation type="submission" date="2019-08" db="EMBL/GenBank/DDBJ databases">
        <title>In-depth cultivation of the pig gut microbiome towards novel bacterial diversity and tailored functional studies.</title>
        <authorList>
            <person name="Wylensek D."/>
            <person name="Hitch T.C.A."/>
            <person name="Clavel T."/>
        </authorList>
    </citation>
    <scope>NUCLEOTIDE SEQUENCE [LARGE SCALE GENOMIC DNA]</scope>
    <source>
        <strain evidence="18 19">CA-Schmier-601-WT-1</strain>
    </source>
</reference>
<dbReference type="FunFam" id="3.30.2130.10:FF:000001">
    <property type="entry name" value="Bifunctional aspartokinase/homoserine dehydrogenase"/>
    <property type="match status" value="1"/>
</dbReference>
<evidence type="ECO:0000256" key="7">
    <source>
        <dbReference type="ARBA" id="ARBA00022679"/>
    </source>
</evidence>
<evidence type="ECO:0000256" key="4">
    <source>
        <dbReference type="ARBA" id="ARBA00010122"/>
    </source>
</evidence>
<keyword evidence="7 14" id="KW-0808">Transferase</keyword>
<keyword evidence="9 14" id="KW-0418">Kinase</keyword>
<dbReference type="NCBIfam" id="NF006540">
    <property type="entry name" value="PRK09034.1"/>
    <property type="match status" value="1"/>
</dbReference>
<proteinExistence type="inferred from homology"/>
<dbReference type="RefSeq" id="WP_154434032.1">
    <property type="nucleotide sequence ID" value="NZ_VUNC01000002.1"/>
</dbReference>
<dbReference type="Proteomes" id="UP000469325">
    <property type="component" value="Unassembled WGS sequence"/>
</dbReference>
<dbReference type="EC" id="2.7.2.4" evidence="5 14"/>
<organism evidence="18 19">
    <name type="scientific">Olsenella porci</name>
    <dbReference type="NCBI Taxonomy" id="2652279"/>
    <lineage>
        <taxon>Bacteria</taxon>
        <taxon>Bacillati</taxon>
        <taxon>Actinomycetota</taxon>
        <taxon>Coriobacteriia</taxon>
        <taxon>Coriobacteriales</taxon>
        <taxon>Atopobiaceae</taxon>
        <taxon>Olsenella</taxon>
    </lineage>
</organism>
<comment type="function">
    <text evidence="1">Catalyzes the phosphorylation of the beta-carboxyl group of aspartic acid with ATP to yield 4-phospho-L-aspartate, which is involved in the branched biosynthetic pathway leading to the biosynthesis of amino acids lysine, threonine, isoleucine and methionine.</text>
</comment>
<comment type="caution">
    <text evidence="18">The sequence shown here is derived from an EMBL/GenBank/DDBJ whole genome shotgun (WGS) entry which is preliminary data.</text>
</comment>
<dbReference type="PANTHER" id="PTHR21499:SF67">
    <property type="entry name" value="ASPARTOKINASE 3"/>
    <property type="match status" value="1"/>
</dbReference>
<dbReference type="InterPro" id="IPR018042">
    <property type="entry name" value="Aspartate_kinase_CS"/>
</dbReference>
<evidence type="ECO:0000259" key="17">
    <source>
        <dbReference type="Pfam" id="PF22468"/>
    </source>
</evidence>
<feature type="binding site" evidence="13">
    <location>
        <position position="216"/>
    </location>
    <ligand>
        <name>ATP</name>
        <dbReference type="ChEBI" id="CHEBI:30616"/>
    </ligand>
</feature>
<evidence type="ECO:0000259" key="16">
    <source>
        <dbReference type="Pfam" id="PF00696"/>
    </source>
</evidence>
<dbReference type="GO" id="GO:0009088">
    <property type="term" value="P:threonine biosynthetic process"/>
    <property type="evidence" value="ECO:0007669"/>
    <property type="project" value="UniProtKB-UniPathway"/>
</dbReference>
<name>A0A6N7X9V7_9ACTN</name>
<dbReference type="GO" id="GO:0004072">
    <property type="term" value="F:aspartate kinase activity"/>
    <property type="evidence" value="ECO:0007669"/>
    <property type="project" value="UniProtKB-EC"/>
</dbReference>
<dbReference type="EMBL" id="VUNC01000002">
    <property type="protein sequence ID" value="MST72187.1"/>
    <property type="molecule type" value="Genomic_DNA"/>
</dbReference>
<keyword evidence="19" id="KW-1185">Reference proteome</keyword>
<feature type="domain" description="Aspartate/glutamate/uridylate kinase" evidence="16">
    <location>
        <begin position="1"/>
        <end position="262"/>
    </location>
</feature>
<dbReference type="InterPro" id="IPR045865">
    <property type="entry name" value="ACT-like_dom_sf"/>
</dbReference>
<dbReference type="Gene3D" id="3.30.2130.10">
    <property type="entry name" value="VC0802-like"/>
    <property type="match status" value="1"/>
</dbReference>
<dbReference type="UniPathway" id="UPA00034">
    <property type="reaction ID" value="UER00015"/>
</dbReference>
<keyword evidence="10 13" id="KW-0067">ATP-binding</keyword>
<dbReference type="SUPFAM" id="SSF55021">
    <property type="entry name" value="ACT-like"/>
    <property type="match status" value="2"/>
</dbReference>
<evidence type="ECO:0000256" key="11">
    <source>
        <dbReference type="ARBA" id="ARBA00022915"/>
    </source>
</evidence>
<keyword evidence="15" id="KW-0028">Amino-acid biosynthesis</keyword>
<gene>
    <name evidence="18" type="ORF">FYJ68_03565</name>
</gene>
<evidence type="ECO:0000256" key="13">
    <source>
        <dbReference type="PIRSR" id="PIRSR000726-1"/>
    </source>
</evidence>
<sequence length="448" mass="49276">MIKVAKFGGSSVADAAQFKKVRSIVKADPDRRFVVVSASGKRFSGDNKITDLLLLVNAHIQYHVDCSSLLESIEQRYVQIAQELGLKYPIAEKFEEFSSVIQSLSPEYIVSRGEWFTGQLMAEYLGLPFLDAADAIVFHHDGTVDMERTQTRVRDAVARLGSFVLPGFYGATVDGTIKLFQRGGGDITGAILARCIDAGVYENWTDVSGFLAADPRVVKNPRSIHRITFDEMRELSYMGASVLQEEAIFPVREANIPIQIKNTNDPDAKGTIIRETAEEHEQEHLITGIAGKRDFMAVHVQKAHMSNQVGFLRRALSVFERYGVSIEHIPTGVDSFGVVVNGSDVKDSIYSIVNDLQQELKPDSINVIDSLALISVVGRNMSRRAGTSGRIFGCLGEAGINIRMITQSSQEISIIVGVNNADFDRAINVIYDNFVAGEMVQIPTKALA</sequence>
<comment type="pathway">
    <text evidence="3 15">Amino-acid biosynthesis; L-lysine biosynthesis via DAP pathway; (S)-tetrahydrodipicolinate from L-aspartate: step 1/4.</text>
</comment>
<dbReference type="InterPro" id="IPR001341">
    <property type="entry name" value="Asp_kinase"/>
</dbReference>
<dbReference type="Pfam" id="PF00696">
    <property type="entry name" value="AA_kinase"/>
    <property type="match status" value="1"/>
</dbReference>
<dbReference type="NCBIfam" id="TIGR00657">
    <property type="entry name" value="asp_kinases"/>
    <property type="match status" value="1"/>
</dbReference>
<comment type="pathway">
    <text evidence="15">Amino-acid biosynthesis; L-methionine biosynthesis via de novo pathway; L-homoserine from L-aspartate: step 1/3.</text>
</comment>
<dbReference type="AlphaFoldDB" id="A0A6N7X9V7"/>